<evidence type="ECO:0000313" key="2">
    <source>
        <dbReference type="EMBL" id="RAK13227.1"/>
    </source>
</evidence>
<accession>A0A327XYQ0</accession>
<keyword evidence="3" id="KW-1185">Reference proteome</keyword>
<organism evidence="2 3">
    <name type="scientific">Salipiger aestuarii</name>
    <dbReference type="NCBI Taxonomy" id="568098"/>
    <lineage>
        <taxon>Bacteria</taxon>
        <taxon>Pseudomonadati</taxon>
        <taxon>Pseudomonadota</taxon>
        <taxon>Alphaproteobacteria</taxon>
        <taxon>Rhodobacterales</taxon>
        <taxon>Roseobacteraceae</taxon>
        <taxon>Salipiger</taxon>
    </lineage>
</organism>
<evidence type="ECO:0000313" key="3">
    <source>
        <dbReference type="Proteomes" id="UP000249165"/>
    </source>
</evidence>
<sequence>MIGVVCRFTLSCISGQSVVFSPPPKNRATVRSSTFYGKPEMTALASPALRIAGVTRAWVGNADAHRHAKHPLGGFDGKSQTGLRGARPDDRTDPRRPGQLSTFRPPLRQVGLSPGSGGAAYSGLAVSGLTWSGAVIAPGI</sequence>
<dbReference type="EMBL" id="QLMG01000038">
    <property type="protein sequence ID" value="RAK13227.1"/>
    <property type="molecule type" value="Genomic_DNA"/>
</dbReference>
<evidence type="ECO:0000256" key="1">
    <source>
        <dbReference type="SAM" id="MobiDB-lite"/>
    </source>
</evidence>
<protein>
    <submittedName>
        <fullName evidence="2">Uncharacterized protein</fullName>
    </submittedName>
</protein>
<dbReference type="Proteomes" id="UP000249165">
    <property type="component" value="Unassembled WGS sequence"/>
</dbReference>
<feature type="compositionally biased region" description="Basic and acidic residues" evidence="1">
    <location>
        <begin position="86"/>
        <end position="96"/>
    </location>
</feature>
<name>A0A327XYQ0_9RHOB</name>
<comment type="caution">
    <text evidence="2">The sequence shown here is derived from an EMBL/GenBank/DDBJ whole genome shotgun (WGS) entry which is preliminary data.</text>
</comment>
<feature type="region of interest" description="Disordered" evidence="1">
    <location>
        <begin position="67"/>
        <end position="114"/>
    </location>
</feature>
<proteinExistence type="predicted"/>
<gene>
    <name evidence="2" type="ORF">ATI53_103812</name>
</gene>
<reference evidence="2 3" key="1">
    <citation type="submission" date="2018-06" db="EMBL/GenBank/DDBJ databases">
        <title>Genomic Encyclopedia of Archaeal and Bacterial Type Strains, Phase II (KMG-II): from individual species to whole genera.</title>
        <authorList>
            <person name="Goeker M."/>
        </authorList>
    </citation>
    <scope>NUCLEOTIDE SEQUENCE [LARGE SCALE GENOMIC DNA]</scope>
    <source>
        <strain evidence="2 3">DSM 22011</strain>
    </source>
</reference>
<dbReference type="AlphaFoldDB" id="A0A327XYQ0"/>